<dbReference type="NCBIfam" id="TIGR00369">
    <property type="entry name" value="unchar_dom_1"/>
    <property type="match status" value="1"/>
</dbReference>
<dbReference type="Pfam" id="PF03061">
    <property type="entry name" value="4HBT"/>
    <property type="match status" value="1"/>
</dbReference>
<dbReference type="GO" id="GO:0047617">
    <property type="term" value="F:fatty acyl-CoA hydrolase activity"/>
    <property type="evidence" value="ECO:0007669"/>
    <property type="project" value="InterPro"/>
</dbReference>
<dbReference type="CDD" id="cd03443">
    <property type="entry name" value="PaaI_thioesterase"/>
    <property type="match status" value="1"/>
</dbReference>
<dbReference type="InterPro" id="IPR003736">
    <property type="entry name" value="PAAI_dom"/>
</dbReference>
<evidence type="ECO:0000313" key="4">
    <source>
        <dbReference type="EMBL" id="RXG49323.1"/>
    </source>
</evidence>
<dbReference type="SUPFAM" id="SSF54637">
    <property type="entry name" value="Thioesterase/thiol ester dehydrase-isomerase"/>
    <property type="match status" value="1"/>
</dbReference>
<dbReference type="SMR" id="A0A366PVN7"/>
<dbReference type="Gene3D" id="3.10.129.10">
    <property type="entry name" value="Hotdog Thioesterase"/>
    <property type="match status" value="1"/>
</dbReference>
<evidence type="ECO:0000259" key="3">
    <source>
        <dbReference type="Pfam" id="PF03061"/>
    </source>
</evidence>
<dbReference type="InterPro" id="IPR029069">
    <property type="entry name" value="HotDog_dom_sf"/>
</dbReference>
<reference evidence="4 5" key="1">
    <citation type="submission" date="2018-12" db="EMBL/GenBank/DDBJ databases">
        <title>Genome of Verticillium dahliae isolate Getta Getta.</title>
        <authorList>
            <person name="Gardiner D.M."/>
        </authorList>
    </citation>
    <scope>NUCLEOTIDE SEQUENCE [LARGE SCALE GENOMIC DNA]</scope>
    <source>
        <strain evidence="4 5">Getta Getta</strain>
    </source>
</reference>
<evidence type="ECO:0000256" key="1">
    <source>
        <dbReference type="ARBA" id="ARBA00008324"/>
    </source>
</evidence>
<dbReference type="Proteomes" id="UP000288725">
    <property type="component" value="Chromosome 4"/>
</dbReference>
<name>A0A366PVN7_VERDA</name>
<evidence type="ECO:0000313" key="5">
    <source>
        <dbReference type="Proteomes" id="UP000288725"/>
    </source>
</evidence>
<dbReference type="PANTHER" id="PTHR21660:SF11">
    <property type="entry name" value="FAMILY PROTEIN, PUTATIVE (AFU_ORTHOLOGUE AFUA_4G04355)-RELATED"/>
    <property type="match status" value="1"/>
</dbReference>
<dbReference type="InterPro" id="IPR006683">
    <property type="entry name" value="Thioestr_dom"/>
</dbReference>
<dbReference type="PANTHER" id="PTHR21660">
    <property type="entry name" value="THIOESTERASE SUPERFAMILY MEMBER-RELATED"/>
    <property type="match status" value="1"/>
</dbReference>
<dbReference type="EMBL" id="RSDZ01000014">
    <property type="protein sequence ID" value="RXG49323.1"/>
    <property type="molecule type" value="Genomic_DNA"/>
</dbReference>
<sequence>MSTQQPLPASDPTTEAHITDYHATRCLASPLYAFLLSPAEHGLRLTHASRGRVVFRLPIAACHLNAAGGLHGSVSATIVDWAGGLAVAAWDLRGGTGVSVDIHVSYVSSVRLGEEVEIEGSVDKVGGSLAFTTVGVWKVEEGRREAVVITGRHTKFVRGKAPAK</sequence>
<gene>
    <name evidence="4" type="ORF">VDGE_05653</name>
</gene>
<accession>A0A366PVN7</accession>
<comment type="caution">
    <text evidence="4">The sequence shown here is derived from an EMBL/GenBank/DDBJ whole genome shotgun (WGS) entry which is preliminary data.</text>
</comment>
<feature type="domain" description="Thioesterase" evidence="3">
    <location>
        <begin position="68"/>
        <end position="141"/>
    </location>
</feature>
<proteinExistence type="inferred from homology"/>
<dbReference type="AlphaFoldDB" id="A0A366PVN7"/>
<keyword evidence="2" id="KW-0378">Hydrolase</keyword>
<protein>
    <recommendedName>
        <fullName evidence="3">Thioesterase domain-containing protein</fullName>
    </recommendedName>
</protein>
<comment type="similarity">
    <text evidence="1">Belongs to the thioesterase PaaI family.</text>
</comment>
<organism evidence="4 5">
    <name type="scientific">Verticillium dahliae</name>
    <name type="common">Verticillium wilt</name>
    <dbReference type="NCBI Taxonomy" id="27337"/>
    <lineage>
        <taxon>Eukaryota</taxon>
        <taxon>Fungi</taxon>
        <taxon>Dikarya</taxon>
        <taxon>Ascomycota</taxon>
        <taxon>Pezizomycotina</taxon>
        <taxon>Sordariomycetes</taxon>
        <taxon>Hypocreomycetidae</taxon>
        <taxon>Glomerellales</taxon>
        <taxon>Plectosphaerellaceae</taxon>
        <taxon>Verticillium</taxon>
    </lineage>
</organism>
<evidence type="ECO:0000256" key="2">
    <source>
        <dbReference type="ARBA" id="ARBA00022801"/>
    </source>
</evidence>
<dbReference type="InterPro" id="IPR039298">
    <property type="entry name" value="ACOT13"/>
</dbReference>